<dbReference type="InterPro" id="IPR018274">
    <property type="entry name" value="PEP_util_AS"/>
</dbReference>
<dbReference type="KEGG" id="mhz:Metho_1630"/>
<dbReference type="InterPro" id="IPR008279">
    <property type="entry name" value="PEP-util_enz_mobile_dom"/>
</dbReference>
<keyword evidence="4" id="KW-0808">Transferase</keyword>
<dbReference type="EC" id="2.7.9.1" evidence="3"/>
<dbReference type="GeneID" id="14406143"/>
<dbReference type="Gene3D" id="3.20.20.60">
    <property type="entry name" value="Phosphoenolpyruvate-binding domains"/>
    <property type="match status" value="1"/>
</dbReference>
<dbReference type="HOGENOM" id="CLU_015345_0_2_2"/>
<dbReference type="GO" id="GO:0050242">
    <property type="term" value="F:pyruvate, phosphate dikinase activity"/>
    <property type="evidence" value="ECO:0007669"/>
    <property type="project" value="UniProtKB-EC"/>
</dbReference>
<keyword evidence="15" id="KW-1185">Reference proteome</keyword>
<dbReference type="InterPro" id="IPR002192">
    <property type="entry name" value="PPDK_AMP/ATP-bd"/>
</dbReference>
<feature type="binding site" evidence="10">
    <location>
        <position position="778"/>
    </location>
    <ligand>
        <name>Mg(2+)</name>
        <dbReference type="ChEBI" id="CHEBI:18420"/>
    </ligand>
</feature>
<protein>
    <recommendedName>
        <fullName evidence="3">pyruvate, phosphate dikinase</fullName>
        <ecNumber evidence="3">2.7.9.1</ecNumber>
    </recommendedName>
</protein>
<gene>
    <name evidence="14" type="ordered locus">Metho_1630</name>
</gene>
<dbReference type="Gene3D" id="3.30.470.20">
    <property type="entry name" value="ATP-grasp fold, B domain"/>
    <property type="match status" value="1"/>
</dbReference>
<comment type="similarity">
    <text evidence="2">Belongs to the PEP-utilizing enzyme family.</text>
</comment>
<dbReference type="GO" id="GO:0016301">
    <property type="term" value="F:kinase activity"/>
    <property type="evidence" value="ECO:0007669"/>
    <property type="project" value="UniProtKB-KW"/>
</dbReference>
<proteinExistence type="inferred from homology"/>
<dbReference type="Gene3D" id="1.20.80.30">
    <property type="match status" value="1"/>
</dbReference>
<dbReference type="InterPro" id="IPR000121">
    <property type="entry name" value="PEP_util_C"/>
</dbReference>
<feature type="domain" description="PEP-utilising enzyme mobile" evidence="11">
    <location>
        <begin position="425"/>
        <end position="505"/>
    </location>
</feature>
<dbReference type="Gene3D" id="1.10.189.10">
    <property type="entry name" value="Pyruvate Phosphate Dikinase, domain 2"/>
    <property type="match status" value="1"/>
</dbReference>
<evidence type="ECO:0000256" key="1">
    <source>
        <dbReference type="ARBA" id="ARBA00001946"/>
    </source>
</evidence>
<evidence type="ECO:0000256" key="5">
    <source>
        <dbReference type="ARBA" id="ARBA00022723"/>
    </source>
</evidence>
<dbReference type="PROSITE" id="PS00742">
    <property type="entry name" value="PEP_ENZYMES_2"/>
    <property type="match status" value="1"/>
</dbReference>
<dbReference type="SUPFAM" id="SSF52009">
    <property type="entry name" value="Phosphohistidine domain"/>
    <property type="match status" value="1"/>
</dbReference>
<keyword evidence="14" id="KW-0670">Pyruvate</keyword>
<keyword evidence="9 10" id="KW-0460">Magnesium</keyword>
<dbReference type="OrthoDB" id="23397at2157"/>
<dbReference type="Pfam" id="PF02896">
    <property type="entry name" value="PEP-utilizers_C"/>
    <property type="match status" value="1"/>
</dbReference>
<keyword evidence="8" id="KW-0067">ATP-binding</keyword>
<dbReference type="PIRSF" id="PIRSF000853">
    <property type="entry name" value="PPDK"/>
    <property type="match status" value="1"/>
</dbReference>
<evidence type="ECO:0000256" key="3">
    <source>
        <dbReference type="ARBA" id="ARBA00011994"/>
    </source>
</evidence>
<comment type="cofactor">
    <cofactor evidence="1 10">
        <name>Mg(2+)</name>
        <dbReference type="ChEBI" id="CHEBI:18420"/>
    </cofactor>
</comment>
<feature type="binding site" evidence="10">
    <location>
        <position position="754"/>
    </location>
    <ligand>
        <name>Mg(2+)</name>
        <dbReference type="ChEBI" id="CHEBI:18420"/>
    </ligand>
</feature>
<dbReference type="Proteomes" id="UP000010866">
    <property type="component" value="Chromosome"/>
</dbReference>
<evidence type="ECO:0000256" key="9">
    <source>
        <dbReference type="ARBA" id="ARBA00022842"/>
    </source>
</evidence>
<dbReference type="InterPro" id="IPR010121">
    <property type="entry name" value="Pyruvate_phosphate_dikinase"/>
</dbReference>
<name>L0L0Q9_METHD</name>
<feature type="domain" description="Pyruvate phosphate dikinase AMP/ATP-binding" evidence="12">
    <location>
        <begin position="23"/>
        <end position="61"/>
    </location>
</feature>
<evidence type="ECO:0000256" key="2">
    <source>
        <dbReference type="ARBA" id="ARBA00007837"/>
    </source>
</evidence>
<keyword evidence="5 10" id="KW-0479">Metal-binding</keyword>
<keyword evidence="6" id="KW-0547">Nucleotide-binding</keyword>
<dbReference type="InterPro" id="IPR023151">
    <property type="entry name" value="PEP_util_CS"/>
</dbReference>
<dbReference type="AlphaFoldDB" id="L0L0Q9"/>
<evidence type="ECO:0000259" key="12">
    <source>
        <dbReference type="Pfam" id="PF01326"/>
    </source>
</evidence>
<evidence type="ECO:0000313" key="14">
    <source>
        <dbReference type="EMBL" id="AGB49824.1"/>
    </source>
</evidence>
<feature type="domain" description="PEP-utilising enzyme C-terminal" evidence="13">
    <location>
        <begin position="520"/>
        <end position="878"/>
    </location>
</feature>
<dbReference type="STRING" id="867904.Metho_1630"/>
<dbReference type="PANTHER" id="PTHR22931:SF9">
    <property type="entry name" value="PYRUVATE, PHOSPHATE DIKINASE 1, CHLOROPLASTIC"/>
    <property type="match status" value="1"/>
</dbReference>
<evidence type="ECO:0000256" key="8">
    <source>
        <dbReference type="ARBA" id="ARBA00022840"/>
    </source>
</evidence>
<dbReference type="Gene3D" id="3.30.1490.20">
    <property type="entry name" value="ATP-grasp fold, A domain"/>
    <property type="match status" value="1"/>
</dbReference>
<keyword evidence="7 14" id="KW-0418">Kinase</keyword>
<dbReference type="PANTHER" id="PTHR22931">
    <property type="entry name" value="PHOSPHOENOLPYRUVATE DIKINASE-RELATED"/>
    <property type="match status" value="1"/>
</dbReference>
<dbReference type="InterPro" id="IPR013815">
    <property type="entry name" value="ATP_grasp_subdomain_1"/>
</dbReference>
<dbReference type="EMBL" id="CP003362">
    <property type="protein sequence ID" value="AGB49824.1"/>
    <property type="molecule type" value="Genomic_DNA"/>
</dbReference>
<evidence type="ECO:0000259" key="11">
    <source>
        <dbReference type="Pfam" id="PF00391"/>
    </source>
</evidence>
<reference evidence="15" key="1">
    <citation type="submission" date="2012-02" db="EMBL/GenBank/DDBJ databases">
        <title>Complete sequence of chromosome of Methanomethylovorans hollandica DSM 15978.</title>
        <authorList>
            <person name="Lucas S."/>
            <person name="Copeland A."/>
            <person name="Lapidus A."/>
            <person name="Glavina del Rio T."/>
            <person name="Dalin E."/>
            <person name="Tice H."/>
            <person name="Bruce D."/>
            <person name="Goodwin L."/>
            <person name="Pitluck S."/>
            <person name="Peters L."/>
            <person name="Mikhailova N."/>
            <person name="Held B."/>
            <person name="Kyrpides N."/>
            <person name="Mavromatis K."/>
            <person name="Ivanova N."/>
            <person name="Brettin T."/>
            <person name="Detter J.C."/>
            <person name="Han C."/>
            <person name="Larimer F."/>
            <person name="Land M."/>
            <person name="Hauser L."/>
            <person name="Markowitz V."/>
            <person name="Cheng J.-F."/>
            <person name="Hugenholtz P."/>
            <person name="Woyke T."/>
            <person name="Wu D."/>
            <person name="Spring S."/>
            <person name="Schroeder M."/>
            <person name="Brambilla E."/>
            <person name="Klenk H.-P."/>
            <person name="Eisen J.A."/>
        </authorList>
    </citation>
    <scope>NUCLEOTIDE SEQUENCE [LARGE SCALE GENOMIC DNA]</scope>
    <source>
        <strain evidence="15">DSM 15978 / NBRC 107637 / DMS1</strain>
    </source>
</reference>
<dbReference type="InterPro" id="IPR015813">
    <property type="entry name" value="Pyrv/PenolPyrv_kinase-like_dom"/>
</dbReference>
<dbReference type="RefSeq" id="WP_015324989.1">
    <property type="nucleotide sequence ID" value="NC_019977.1"/>
</dbReference>
<organism evidence="14 15">
    <name type="scientific">Methanomethylovorans hollandica (strain DSM 15978 / NBRC 107637 / DMS1)</name>
    <dbReference type="NCBI Taxonomy" id="867904"/>
    <lineage>
        <taxon>Archaea</taxon>
        <taxon>Methanobacteriati</taxon>
        <taxon>Methanobacteriota</taxon>
        <taxon>Stenosarchaea group</taxon>
        <taxon>Methanomicrobia</taxon>
        <taxon>Methanosarcinales</taxon>
        <taxon>Methanosarcinaceae</taxon>
        <taxon>Methanomethylovorans</taxon>
    </lineage>
</organism>
<evidence type="ECO:0000256" key="7">
    <source>
        <dbReference type="ARBA" id="ARBA00022777"/>
    </source>
</evidence>
<dbReference type="GO" id="GO:0005524">
    <property type="term" value="F:ATP binding"/>
    <property type="evidence" value="ECO:0007669"/>
    <property type="project" value="UniProtKB-KW"/>
</dbReference>
<dbReference type="Pfam" id="PF00391">
    <property type="entry name" value="PEP-utilizers"/>
    <property type="match status" value="1"/>
</dbReference>
<evidence type="ECO:0000256" key="6">
    <source>
        <dbReference type="ARBA" id="ARBA00022741"/>
    </source>
</evidence>
<dbReference type="SUPFAM" id="SSF51621">
    <property type="entry name" value="Phosphoenolpyruvate/pyruvate domain"/>
    <property type="match status" value="1"/>
</dbReference>
<dbReference type="PROSITE" id="PS00370">
    <property type="entry name" value="PEP_ENZYMES_PHOS_SITE"/>
    <property type="match status" value="1"/>
</dbReference>
<feature type="domain" description="Pyruvate phosphate dikinase AMP/ATP-binding" evidence="12">
    <location>
        <begin position="68"/>
        <end position="301"/>
    </location>
</feature>
<sequence>MADNKFVYFFGGNKTEGKNSMKELLGGKGANLAEMANLGIPVPPGFTITTEVCVQYLKDKDYPKGLLEQVDAAIVKLEEVVGKKFGDNENPLLVSVRSGARVSMPGMMDTVLNLGLNDASVLGLAKNTENPRFAYDSYRRFLTMFGDVVLGIEHDKFEHALSEKKHALGVKLDNELGVNALKELVEQFKLIIEHETGKQFPQDARTQLLMSIDAVFQSWNNQRAITYRKLNNIPMEWGTAVNVQSMVYGNMGETSGTGVAFTRDPATGHKRFYGEYLINAQGEDVVAGIRTPRPISTLKEAMPIAFKQLEEIYIKLENHFRDMQDIEFTIEQGTLYMLQTRNGKRTAAAAIKIAADMVAEGLIDKKTAILRIEPNQIDKLLHPMIDPQATLQVVATGLPASPGAAVGKVVFTAEHAEQMAESGAKVILVRTETSPEDIGGMNAAEGILTVRGGMTSHAAVVARGMGKPCVAGCGEISIDIKKGVFSAGSCSIHEGDYISIDGSTGHVIVGKVPLITPEVSGELKTVLKWADEVRTLGVRTNADTPYDASVAREFGAEGIGLCRTEHMFFGEERIPVVREMIMAETEAARRSALVKLLPMQREDFAGIFHAMEGYPVTIRLLDPPLHEFLPNHEEALEKLMELESKDAPESEINKVKKVMERIEFLKEINPMLGFRGCRLGVVYPEIYEMQVQAIIEAACELTKEGMTIVPEIMIPLISHVKELQIVKQQVVKVASAVMADKDVKINYKIGTMIELPRAALTADKIALEADFFSFGTNDLTQTTFGFSRDDAAKFLPAYIEKSILEHDPFAVLDQSGVGELIKIGIDKGRSTKSDLKIGICGEHGGEPSSVIFGHKVGLNYVSCSPFRVPVARMAAAHAAIQEEEMNKK</sequence>
<dbReference type="InterPro" id="IPR040442">
    <property type="entry name" value="Pyrv_kinase-like_dom_sf"/>
</dbReference>
<dbReference type="NCBIfam" id="NF004531">
    <property type="entry name" value="PRK05878.1"/>
    <property type="match status" value="1"/>
</dbReference>
<evidence type="ECO:0000256" key="4">
    <source>
        <dbReference type="ARBA" id="ARBA00022679"/>
    </source>
</evidence>
<dbReference type="SUPFAM" id="SSF56059">
    <property type="entry name" value="Glutathione synthetase ATP-binding domain-like"/>
    <property type="match status" value="1"/>
</dbReference>
<evidence type="ECO:0000313" key="15">
    <source>
        <dbReference type="Proteomes" id="UP000010866"/>
    </source>
</evidence>
<dbReference type="Pfam" id="PF01326">
    <property type="entry name" value="PPDK_N"/>
    <property type="match status" value="3"/>
</dbReference>
<dbReference type="GO" id="GO:0046872">
    <property type="term" value="F:metal ion binding"/>
    <property type="evidence" value="ECO:0007669"/>
    <property type="project" value="UniProtKB-KW"/>
</dbReference>
<dbReference type="InterPro" id="IPR036637">
    <property type="entry name" value="Phosphohistidine_dom_sf"/>
</dbReference>
<dbReference type="Gene3D" id="3.50.30.10">
    <property type="entry name" value="Phosphohistidine domain"/>
    <property type="match status" value="1"/>
</dbReference>
<evidence type="ECO:0000256" key="10">
    <source>
        <dbReference type="PIRSR" id="PIRSR000853-3"/>
    </source>
</evidence>
<feature type="domain" description="Pyruvate phosphate dikinase AMP/ATP-binding" evidence="12">
    <location>
        <begin position="307"/>
        <end position="359"/>
    </location>
</feature>
<accession>L0L0Q9</accession>
<evidence type="ECO:0000259" key="13">
    <source>
        <dbReference type="Pfam" id="PF02896"/>
    </source>
</evidence>
<dbReference type="NCBIfam" id="TIGR01828">
    <property type="entry name" value="pyru_phos_dikin"/>
    <property type="match status" value="1"/>
</dbReference>